<evidence type="ECO:0008006" key="3">
    <source>
        <dbReference type="Google" id="ProtNLM"/>
    </source>
</evidence>
<reference evidence="1" key="1">
    <citation type="submission" date="2022-02" db="EMBL/GenBank/DDBJ databases">
        <title>The genome sequence of Ruegeria sp. 1NDH52C.</title>
        <authorList>
            <person name="Du J."/>
        </authorList>
    </citation>
    <scope>NUCLEOTIDE SEQUENCE</scope>
    <source>
        <strain evidence="1">1NDH52C</strain>
    </source>
</reference>
<protein>
    <recommendedName>
        <fullName evidence="3">Bacteriocin-protection, YdeI or OmpD-Associated</fullName>
    </recommendedName>
</protein>
<dbReference type="EMBL" id="JAKOEM010000036">
    <property type="protein sequence ID" value="MCG6560731.1"/>
    <property type="molecule type" value="Genomic_DNA"/>
</dbReference>
<comment type="caution">
    <text evidence="1">The sequence shown here is derived from an EMBL/GenBank/DDBJ whole genome shotgun (WGS) entry which is preliminary data.</text>
</comment>
<evidence type="ECO:0000313" key="2">
    <source>
        <dbReference type="Proteomes" id="UP001165279"/>
    </source>
</evidence>
<evidence type="ECO:0000313" key="1">
    <source>
        <dbReference type="EMBL" id="MCG6560731.1"/>
    </source>
</evidence>
<name>A0ABS9P2N0_9RHOB</name>
<dbReference type="RefSeq" id="WP_238906369.1">
    <property type="nucleotide sequence ID" value="NZ_JAKOEM010000036.1"/>
</dbReference>
<proteinExistence type="predicted"/>
<dbReference type="Proteomes" id="UP001165279">
    <property type="component" value="Unassembled WGS sequence"/>
</dbReference>
<accession>A0ABS9P2N0</accession>
<sequence>MALPPRLFFTLQEITARWGCNIADVAGWAAAGRFRIMTGIGLVRCGDEVAAGQVVISPMDILPLFRRCGTGPTEGVMRRIMPTGASEWQIITDPPDGIMVAIADMMILADEVHAFEEDNDMVRRMTTGSGSSTPYDWDGMNIALIQRIHDHGLPATQAELVADMQDWFADRSNGKKMPDERSIRRKVTPVWRALQKEHV</sequence>
<gene>
    <name evidence="1" type="ORF">MB818_21210</name>
</gene>
<organism evidence="1 2">
    <name type="scientific">Ruegeria alba</name>
    <dbReference type="NCBI Taxonomy" id="2916756"/>
    <lineage>
        <taxon>Bacteria</taxon>
        <taxon>Pseudomonadati</taxon>
        <taxon>Pseudomonadota</taxon>
        <taxon>Alphaproteobacteria</taxon>
        <taxon>Rhodobacterales</taxon>
        <taxon>Roseobacteraceae</taxon>
        <taxon>Ruegeria</taxon>
    </lineage>
</organism>
<keyword evidence="2" id="KW-1185">Reference proteome</keyword>